<dbReference type="PROSITE" id="PS51257">
    <property type="entry name" value="PROKAR_LIPOPROTEIN"/>
    <property type="match status" value="1"/>
</dbReference>
<evidence type="ECO:0000313" key="3">
    <source>
        <dbReference type="Proteomes" id="UP000283295"/>
    </source>
</evidence>
<gene>
    <name evidence="2" type="ORF">DWX94_07915</name>
</gene>
<feature type="region of interest" description="Disordered" evidence="1">
    <location>
        <begin position="23"/>
        <end position="80"/>
    </location>
</feature>
<dbReference type="OrthoDB" id="1846244at2"/>
<protein>
    <recommendedName>
        <fullName evidence="4">Lipoprotein</fullName>
    </recommendedName>
</protein>
<accession>A0A3R5WNH2</accession>
<sequence>MRNKKMLIAGLITVVMGISIVGCGNDGKSTRETESTEQVTEMEMATEEESEAEDIGDTESDGSYADETDYSDDSEEPTEFTMPVYEDFTLASGLSENYADLDNRAFVYNGKKFTLGESTLKDLIDGGIPFEQNSLNNSGNNVNKNYETDRYTADINDYVTMQFMFGNFTDSEQKAEDCVLSYVRYSHLFVPNPDYDASMNAEISEMMLDGAKQVNFSFPTTITKDQLLEKCSENAEVDGKIVKYSVDSEVYMGSSGYTFEFDDTTGQLKEVRISWLP</sequence>
<feature type="compositionally biased region" description="Acidic residues" evidence="1">
    <location>
        <begin position="44"/>
        <end position="78"/>
    </location>
</feature>
<name>A0A3R5WNH2_9FIRM</name>
<organism evidence="2 3">
    <name type="scientific">Coprococcus eutactus</name>
    <dbReference type="NCBI Taxonomy" id="33043"/>
    <lineage>
        <taxon>Bacteria</taxon>
        <taxon>Bacillati</taxon>
        <taxon>Bacillota</taxon>
        <taxon>Clostridia</taxon>
        <taxon>Lachnospirales</taxon>
        <taxon>Lachnospiraceae</taxon>
        <taxon>Coprococcus</taxon>
    </lineage>
</organism>
<dbReference type="AlphaFoldDB" id="A0A3R5WNH2"/>
<comment type="caution">
    <text evidence="2">The sequence shown here is derived from an EMBL/GenBank/DDBJ whole genome shotgun (WGS) entry which is preliminary data.</text>
</comment>
<evidence type="ECO:0000256" key="1">
    <source>
        <dbReference type="SAM" id="MobiDB-lite"/>
    </source>
</evidence>
<dbReference type="EMBL" id="QRVK01000017">
    <property type="protein sequence ID" value="RGS41724.1"/>
    <property type="molecule type" value="Genomic_DNA"/>
</dbReference>
<dbReference type="Proteomes" id="UP000283295">
    <property type="component" value="Unassembled WGS sequence"/>
</dbReference>
<evidence type="ECO:0008006" key="4">
    <source>
        <dbReference type="Google" id="ProtNLM"/>
    </source>
</evidence>
<proteinExistence type="predicted"/>
<evidence type="ECO:0000313" key="2">
    <source>
        <dbReference type="EMBL" id="RGS41724.1"/>
    </source>
</evidence>
<reference evidence="2 3" key="1">
    <citation type="submission" date="2018-08" db="EMBL/GenBank/DDBJ databases">
        <title>A genome reference for cultivated species of the human gut microbiota.</title>
        <authorList>
            <person name="Zou Y."/>
            <person name="Xue W."/>
            <person name="Luo G."/>
        </authorList>
    </citation>
    <scope>NUCLEOTIDE SEQUENCE [LARGE SCALE GENOMIC DNA]</scope>
    <source>
        <strain evidence="2 3">AF22-21</strain>
    </source>
</reference>